<evidence type="ECO:0000313" key="1">
    <source>
        <dbReference type="EMBL" id="KAJ9118061.1"/>
    </source>
</evidence>
<dbReference type="EMBL" id="JASBWV010000030">
    <property type="protein sequence ID" value="KAJ9118061.1"/>
    <property type="molecule type" value="Genomic_DNA"/>
</dbReference>
<proteinExistence type="predicted"/>
<evidence type="ECO:0000313" key="2">
    <source>
        <dbReference type="Proteomes" id="UP001234202"/>
    </source>
</evidence>
<organism evidence="1 2">
    <name type="scientific">Naganishia onofrii</name>
    <dbReference type="NCBI Taxonomy" id="1851511"/>
    <lineage>
        <taxon>Eukaryota</taxon>
        <taxon>Fungi</taxon>
        <taxon>Dikarya</taxon>
        <taxon>Basidiomycota</taxon>
        <taxon>Agaricomycotina</taxon>
        <taxon>Tremellomycetes</taxon>
        <taxon>Filobasidiales</taxon>
        <taxon>Filobasidiaceae</taxon>
        <taxon>Naganishia</taxon>
    </lineage>
</organism>
<accession>A0ACC2X4S7</accession>
<gene>
    <name evidence="1" type="ORF">QFC24_006333</name>
</gene>
<protein>
    <submittedName>
        <fullName evidence="1">Uncharacterized protein</fullName>
    </submittedName>
</protein>
<reference evidence="1" key="1">
    <citation type="submission" date="2023-04" db="EMBL/GenBank/DDBJ databases">
        <title>Draft Genome sequencing of Naganishia species isolated from polar environments using Oxford Nanopore Technology.</title>
        <authorList>
            <person name="Leo P."/>
            <person name="Venkateswaran K."/>
        </authorList>
    </citation>
    <scope>NUCLEOTIDE SEQUENCE</scope>
    <source>
        <strain evidence="1">DBVPG 5303</strain>
    </source>
</reference>
<keyword evidence="2" id="KW-1185">Reference proteome</keyword>
<comment type="caution">
    <text evidence="1">The sequence shown here is derived from an EMBL/GenBank/DDBJ whole genome shotgun (WGS) entry which is preliminary data.</text>
</comment>
<dbReference type="Proteomes" id="UP001234202">
    <property type="component" value="Unassembled WGS sequence"/>
</dbReference>
<name>A0ACC2X4S7_9TREE</name>
<sequence length="322" mass="35980">MAKSDGPGSGIVQGVIPSIGIALVMWIFEREINPFFPARVAYDGFLATCIFGIALAFPMLPIFPLIGLPAILFLILLFAATRYLAVFTDCCLFGGSGGKLAIWLIRCLALVLLFQPVLLGLILLSRREWAIGGASLGVALAGLMLFEGLVWRKGRPVTLSRTEHAKFRLFAKRLQFHAVEPIDNMSIDRPSELENHGRRRRSNATIFELMSDLLLPSNQTRSQGHLPLKTENIDTYLDPYRANLAHPDINQNQHELPPLSLRENENLDMAKYQAENTMYPPGLIIPAPVIWLPDDKTDVGKQEVEDLRRFHRLSAMLDAVRS</sequence>